<dbReference type="AlphaFoldDB" id="A0AAD9N8L1"/>
<dbReference type="PANTHER" id="PTHR38564:SF2">
    <property type="entry name" value="WU:FC46H12 PRECURSOR"/>
    <property type="match status" value="1"/>
</dbReference>
<gene>
    <name evidence="1" type="ORF">LSH36_153g00062</name>
</gene>
<keyword evidence="2" id="KW-1185">Reference proteome</keyword>
<accession>A0AAD9N8L1</accession>
<name>A0AAD9N8L1_9ANNE</name>
<dbReference type="Proteomes" id="UP001208570">
    <property type="component" value="Unassembled WGS sequence"/>
</dbReference>
<reference evidence="1" key="1">
    <citation type="journal article" date="2023" name="Mol. Biol. Evol.">
        <title>Third-Generation Sequencing Reveals the Adaptive Role of the Epigenome in Three Deep-Sea Polychaetes.</title>
        <authorList>
            <person name="Perez M."/>
            <person name="Aroh O."/>
            <person name="Sun Y."/>
            <person name="Lan Y."/>
            <person name="Juniper S.K."/>
            <person name="Young C.R."/>
            <person name="Angers B."/>
            <person name="Qian P.Y."/>
        </authorList>
    </citation>
    <scope>NUCLEOTIDE SEQUENCE</scope>
    <source>
        <strain evidence="1">P08H-3</strain>
    </source>
</reference>
<proteinExistence type="predicted"/>
<sequence>MHCILPWELRYVLGGNRKFTESCDQIKSSLINQINSWQTADNCKDGGEKCLYKLISQHGSLLKATHETPKKHYIDDLMFTFKQVGDTCEVQGNSRSQLWYALLDMGTNYCNLHNLITGAGLDSIDGYQETTSSTKCTQYTTADCEVY</sequence>
<evidence type="ECO:0000313" key="2">
    <source>
        <dbReference type="Proteomes" id="UP001208570"/>
    </source>
</evidence>
<organism evidence="1 2">
    <name type="scientific">Paralvinella palmiformis</name>
    <dbReference type="NCBI Taxonomy" id="53620"/>
    <lineage>
        <taxon>Eukaryota</taxon>
        <taxon>Metazoa</taxon>
        <taxon>Spiralia</taxon>
        <taxon>Lophotrochozoa</taxon>
        <taxon>Annelida</taxon>
        <taxon>Polychaeta</taxon>
        <taxon>Sedentaria</taxon>
        <taxon>Canalipalpata</taxon>
        <taxon>Terebellida</taxon>
        <taxon>Terebelliformia</taxon>
        <taxon>Alvinellidae</taxon>
        <taxon>Paralvinella</taxon>
    </lineage>
</organism>
<dbReference type="PANTHER" id="PTHR38564">
    <property type="entry name" value="SI:CH73-250A16.5-RELATED"/>
    <property type="match status" value="1"/>
</dbReference>
<protein>
    <submittedName>
        <fullName evidence="1">Uncharacterized protein</fullName>
    </submittedName>
</protein>
<dbReference type="EMBL" id="JAODUP010000153">
    <property type="protein sequence ID" value="KAK2159428.1"/>
    <property type="molecule type" value="Genomic_DNA"/>
</dbReference>
<comment type="caution">
    <text evidence="1">The sequence shown here is derived from an EMBL/GenBank/DDBJ whole genome shotgun (WGS) entry which is preliminary data.</text>
</comment>
<evidence type="ECO:0000313" key="1">
    <source>
        <dbReference type="EMBL" id="KAK2159428.1"/>
    </source>
</evidence>